<dbReference type="InterPro" id="IPR036322">
    <property type="entry name" value="WD40_repeat_dom_sf"/>
</dbReference>
<feature type="region of interest" description="Disordered" evidence="2">
    <location>
        <begin position="267"/>
        <end position="290"/>
    </location>
</feature>
<dbReference type="PANTHER" id="PTHR13831">
    <property type="entry name" value="MEMBER OF THE HIR1 FAMILY OF WD-REPEAT PROTEINS"/>
    <property type="match status" value="1"/>
</dbReference>
<evidence type="ECO:0000313" key="4">
    <source>
        <dbReference type="RefSeq" id="XP_013792626.2"/>
    </source>
</evidence>
<dbReference type="InterPro" id="IPR015943">
    <property type="entry name" value="WD40/YVTN_repeat-like_dom_sf"/>
</dbReference>
<keyword evidence="3" id="KW-1185">Reference proteome</keyword>
<dbReference type="Gene3D" id="2.130.10.10">
    <property type="entry name" value="YVTN repeat-like/Quinoprotein amine dehydrogenase"/>
    <property type="match status" value="2"/>
</dbReference>
<evidence type="ECO:0000313" key="3">
    <source>
        <dbReference type="Proteomes" id="UP000694941"/>
    </source>
</evidence>
<dbReference type="PROSITE" id="PS50082">
    <property type="entry name" value="WD_REPEATS_2"/>
    <property type="match status" value="1"/>
</dbReference>
<evidence type="ECO:0000256" key="1">
    <source>
        <dbReference type="PROSITE-ProRule" id="PRU00221"/>
    </source>
</evidence>
<accession>A0ABM1C1J8</accession>
<name>A0ABM1C1J8_LIMPO</name>
<evidence type="ECO:0000256" key="2">
    <source>
        <dbReference type="SAM" id="MobiDB-lite"/>
    </source>
</evidence>
<feature type="compositionally biased region" description="Polar residues" evidence="2">
    <location>
        <begin position="267"/>
        <end position="288"/>
    </location>
</feature>
<organism evidence="3 4">
    <name type="scientific">Limulus polyphemus</name>
    <name type="common">Atlantic horseshoe crab</name>
    <dbReference type="NCBI Taxonomy" id="6850"/>
    <lineage>
        <taxon>Eukaryota</taxon>
        <taxon>Metazoa</taxon>
        <taxon>Ecdysozoa</taxon>
        <taxon>Arthropoda</taxon>
        <taxon>Chelicerata</taxon>
        <taxon>Merostomata</taxon>
        <taxon>Xiphosura</taxon>
        <taxon>Limulidae</taxon>
        <taxon>Limulus</taxon>
    </lineage>
</organism>
<dbReference type="Pfam" id="PF00400">
    <property type="entry name" value="WD40"/>
    <property type="match status" value="3"/>
</dbReference>
<gene>
    <name evidence="4" type="primary">LOC106476516</name>
</gene>
<dbReference type="PROSITE" id="PS50294">
    <property type="entry name" value="WD_REPEATS_REGION"/>
    <property type="match status" value="1"/>
</dbReference>
<dbReference type="Proteomes" id="UP000694941">
    <property type="component" value="Unplaced"/>
</dbReference>
<protein>
    <submittedName>
        <fullName evidence="4">Protein HIRA-like</fullName>
    </submittedName>
</protein>
<keyword evidence="1" id="KW-0853">WD repeat</keyword>
<dbReference type="InterPro" id="IPR001680">
    <property type="entry name" value="WD40_rpt"/>
</dbReference>
<dbReference type="RefSeq" id="XP_013792626.2">
    <property type="nucleotide sequence ID" value="XM_013937172.2"/>
</dbReference>
<dbReference type="SMART" id="SM00320">
    <property type="entry name" value="WD40"/>
    <property type="match status" value="4"/>
</dbReference>
<dbReference type="PANTHER" id="PTHR13831:SF0">
    <property type="entry name" value="PROTEIN HIRA"/>
    <property type="match status" value="1"/>
</dbReference>
<dbReference type="GeneID" id="106476516"/>
<dbReference type="InterPro" id="IPR031120">
    <property type="entry name" value="HIR1-like"/>
</dbReference>
<feature type="repeat" description="WD" evidence="1">
    <location>
        <begin position="11"/>
        <end position="42"/>
    </location>
</feature>
<proteinExistence type="predicted"/>
<dbReference type="SUPFAM" id="SSF50978">
    <property type="entry name" value="WD40 repeat-like"/>
    <property type="match status" value="1"/>
</dbReference>
<sequence>MLNLSEIVAVLKGHTGLVKGVSWDPVGKYVASQSDDKNLRVWRTHDWQEETVVSEPFEECGGTTHILRLSWSPDGQYLVSAHAMNNSGPTAQIIEREGWRTNKDFVGHRKAITCVKFNPNILSKLNKETGKVHHFCCCAIGSRDRSLSVWLTSLKRPLVVIHSLFSNSVLDVSWSRIGHQLLVCSWDGTVAYVEFSEEEIGKPISEDEKNQLHQRLYGKSLAMTNQLTTSSATVIENPELLKMREEQTLKTEKPKNEVITNGVMTNQLLDSNSGSKHQDQQSNLSRSSYARGPTDEYIRLCI</sequence>
<reference evidence="4" key="1">
    <citation type="submission" date="2025-08" db="UniProtKB">
        <authorList>
            <consortium name="RefSeq"/>
        </authorList>
    </citation>
    <scope>IDENTIFICATION</scope>
    <source>
        <tissue evidence="4">Muscle</tissue>
    </source>
</reference>